<feature type="compositionally biased region" description="Basic and acidic residues" evidence="1">
    <location>
        <begin position="98"/>
        <end position="138"/>
    </location>
</feature>
<evidence type="ECO:0000313" key="2">
    <source>
        <dbReference type="EMBL" id="GJT01195.1"/>
    </source>
</evidence>
<dbReference type="EMBL" id="BQNB010012252">
    <property type="protein sequence ID" value="GJT01195.1"/>
    <property type="molecule type" value="Genomic_DNA"/>
</dbReference>
<organism evidence="2 3">
    <name type="scientific">Tanacetum coccineum</name>
    <dbReference type="NCBI Taxonomy" id="301880"/>
    <lineage>
        <taxon>Eukaryota</taxon>
        <taxon>Viridiplantae</taxon>
        <taxon>Streptophyta</taxon>
        <taxon>Embryophyta</taxon>
        <taxon>Tracheophyta</taxon>
        <taxon>Spermatophyta</taxon>
        <taxon>Magnoliopsida</taxon>
        <taxon>eudicotyledons</taxon>
        <taxon>Gunneridae</taxon>
        <taxon>Pentapetalae</taxon>
        <taxon>asterids</taxon>
        <taxon>campanulids</taxon>
        <taxon>Asterales</taxon>
        <taxon>Asteraceae</taxon>
        <taxon>Asteroideae</taxon>
        <taxon>Anthemideae</taxon>
        <taxon>Anthemidinae</taxon>
        <taxon>Tanacetum</taxon>
    </lineage>
</organism>
<feature type="compositionally biased region" description="Basic and acidic residues" evidence="1">
    <location>
        <begin position="8"/>
        <end position="20"/>
    </location>
</feature>
<evidence type="ECO:0000256" key="1">
    <source>
        <dbReference type="SAM" id="MobiDB-lite"/>
    </source>
</evidence>
<evidence type="ECO:0000313" key="3">
    <source>
        <dbReference type="Proteomes" id="UP001151760"/>
    </source>
</evidence>
<comment type="caution">
    <text evidence="2">The sequence shown here is derived from an EMBL/GenBank/DDBJ whole genome shotgun (WGS) entry which is preliminary data.</text>
</comment>
<reference evidence="2" key="2">
    <citation type="submission" date="2022-01" db="EMBL/GenBank/DDBJ databases">
        <authorList>
            <person name="Yamashiro T."/>
            <person name="Shiraishi A."/>
            <person name="Satake H."/>
            <person name="Nakayama K."/>
        </authorList>
    </citation>
    <scope>NUCLEOTIDE SEQUENCE</scope>
</reference>
<feature type="compositionally biased region" description="Basic and acidic residues" evidence="1">
    <location>
        <begin position="47"/>
        <end position="63"/>
    </location>
</feature>
<proteinExistence type="predicted"/>
<dbReference type="Proteomes" id="UP001151760">
    <property type="component" value="Unassembled WGS sequence"/>
</dbReference>
<keyword evidence="3" id="KW-1185">Reference proteome</keyword>
<feature type="compositionally biased region" description="Acidic residues" evidence="1">
    <location>
        <begin position="88"/>
        <end position="97"/>
    </location>
</feature>
<name>A0ABQ5AEU7_9ASTR</name>
<gene>
    <name evidence="2" type="ORF">Tco_0822364</name>
</gene>
<protein>
    <submittedName>
        <fullName evidence="2">Uncharacterized protein</fullName>
    </submittedName>
</protein>
<feature type="region of interest" description="Disordered" evidence="1">
    <location>
        <begin position="1"/>
        <end position="144"/>
    </location>
</feature>
<accession>A0ABQ5AEU7</accession>
<feature type="compositionally biased region" description="Polar residues" evidence="1">
    <location>
        <begin position="64"/>
        <end position="73"/>
    </location>
</feature>
<sequence>MDYTLAQDEGKTDKVDEKGESTAQQQSIDRQDEGTDIPKVSITRAKLSTDKVEEGTAEPEPKESTSSAAQTIPTHWIRMNNGKKRIEEDEESDTESEEITKAKKKFDQIAHDEEVSRKMQEEWEAEEERKRLSEEEATKTALSN</sequence>
<reference evidence="2" key="1">
    <citation type="journal article" date="2022" name="Int. J. Mol. Sci.">
        <title>Draft Genome of Tanacetum Coccineum: Genomic Comparison of Closely Related Tanacetum-Family Plants.</title>
        <authorList>
            <person name="Yamashiro T."/>
            <person name="Shiraishi A."/>
            <person name="Nakayama K."/>
            <person name="Satake H."/>
        </authorList>
    </citation>
    <scope>NUCLEOTIDE SEQUENCE</scope>
</reference>